<feature type="transmembrane region" description="Helical" evidence="6">
    <location>
        <begin position="36"/>
        <end position="60"/>
    </location>
</feature>
<keyword evidence="3 6" id="KW-0812">Transmembrane</keyword>
<evidence type="ECO:0000256" key="4">
    <source>
        <dbReference type="ARBA" id="ARBA00022989"/>
    </source>
</evidence>
<evidence type="ECO:0000256" key="3">
    <source>
        <dbReference type="ARBA" id="ARBA00022692"/>
    </source>
</evidence>
<protein>
    <recommendedName>
        <fullName evidence="7">Phage shock protein PspC N-terminal domain-containing protein</fullName>
    </recommendedName>
</protein>
<dbReference type="AlphaFoldDB" id="A0A0R1WI45"/>
<evidence type="ECO:0000256" key="5">
    <source>
        <dbReference type="ARBA" id="ARBA00023136"/>
    </source>
</evidence>
<dbReference type="PANTHER" id="PTHR33885:SF3">
    <property type="entry name" value="PHAGE SHOCK PROTEIN C"/>
    <property type="match status" value="1"/>
</dbReference>
<evidence type="ECO:0000313" key="8">
    <source>
        <dbReference type="EMBL" id="KRM17690.1"/>
    </source>
</evidence>
<keyword evidence="4 6" id="KW-1133">Transmembrane helix</keyword>
<organism evidence="8 9">
    <name type="scientific">Companilactobacillus nantensis DSM 16982</name>
    <dbReference type="NCBI Taxonomy" id="1423774"/>
    <lineage>
        <taxon>Bacteria</taxon>
        <taxon>Bacillati</taxon>
        <taxon>Bacillota</taxon>
        <taxon>Bacilli</taxon>
        <taxon>Lactobacillales</taxon>
        <taxon>Lactobacillaceae</taxon>
        <taxon>Companilactobacillus</taxon>
    </lineage>
</organism>
<comment type="subcellular location">
    <subcellularLocation>
        <location evidence="1">Cell membrane</location>
        <topology evidence="1">Single-pass membrane protein</topology>
    </subcellularLocation>
</comment>
<name>A0A0R1WI45_9LACO</name>
<evidence type="ECO:0000259" key="7">
    <source>
        <dbReference type="Pfam" id="PF04024"/>
    </source>
</evidence>
<dbReference type="InterPro" id="IPR052027">
    <property type="entry name" value="PspC"/>
</dbReference>
<proteinExistence type="predicted"/>
<evidence type="ECO:0000256" key="2">
    <source>
        <dbReference type="ARBA" id="ARBA00022475"/>
    </source>
</evidence>
<keyword evidence="2" id="KW-1003">Cell membrane</keyword>
<accession>A0A0R1WI45</accession>
<keyword evidence="5 6" id="KW-0472">Membrane</keyword>
<evidence type="ECO:0000313" key="9">
    <source>
        <dbReference type="Proteomes" id="UP000051302"/>
    </source>
</evidence>
<gene>
    <name evidence="8" type="ORF">FD31_GL002449</name>
</gene>
<evidence type="ECO:0000256" key="6">
    <source>
        <dbReference type="SAM" id="Phobius"/>
    </source>
</evidence>
<dbReference type="STRING" id="1423774.FD31_GL002449"/>
<evidence type="ECO:0000256" key="1">
    <source>
        <dbReference type="ARBA" id="ARBA00004162"/>
    </source>
</evidence>
<dbReference type="PANTHER" id="PTHR33885">
    <property type="entry name" value="PHAGE SHOCK PROTEIN C"/>
    <property type="match status" value="1"/>
</dbReference>
<keyword evidence="9" id="KW-1185">Reference proteome</keyword>
<dbReference type="Pfam" id="PF04024">
    <property type="entry name" value="PspC"/>
    <property type="match status" value="1"/>
</dbReference>
<sequence>MTMHIPVKRSKDNQILGGVIAGFCEQYDWNPAIGRILYVAISLTPMFPGIIVYLILLLLMEKPDEN</sequence>
<comment type="caution">
    <text evidence="8">The sequence shown here is derived from an EMBL/GenBank/DDBJ whole genome shotgun (WGS) entry which is preliminary data.</text>
</comment>
<dbReference type="PATRIC" id="fig|1423774.3.peg.2544"/>
<dbReference type="InterPro" id="IPR007168">
    <property type="entry name" value="Phageshock_PspC_N"/>
</dbReference>
<dbReference type="Proteomes" id="UP000051302">
    <property type="component" value="Unassembled WGS sequence"/>
</dbReference>
<feature type="domain" description="Phage shock protein PspC N-terminal" evidence="7">
    <location>
        <begin position="8"/>
        <end position="62"/>
    </location>
</feature>
<dbReference type="EMBL" id="AZFV01000007">
    <property type="protein sequence ID" value="KRM17690.1"/>
    <property type="molecule type" value="Genomic_DNA"/>
</dbReference>
<reference evidence="8 9" key="1">
    <citation type="journal article" date="2015" name="Genome Announc.">
        <title>Expanding the biotechnology potential of lactobacilli through comparative genomics of 213 strains and associated genera.</title>
        <authorList>
            <person name="Sun Z."/>
            <person name="Harris H.M."/>
            <person name="McCann A."/>
            <person name="Guo C."/>
            <person name="Argimon S."/>
            <person name="Zhang W."/>
            <person name="Yang X."/>
            <person name="Jeffery I.B."/>
            <person name="Cooney J.C."/>
            <person name="Kagawa T.F."/>
            <person name="Liu W."/>
            <person name="Song Y."/>
            <person name="Salvetti E."/>
            <person name="Wrobel A."/>
            <person name="Rasinkangas P."/>
            <person name="Parkhill J."/>
            <person name="Rea M.C."/>
            <person name="O'Sullivan O."/>
            <person name="Ritari J."/>
            <person name="Douillard F.P."/>
            <person name="Paul Ross R."/>
            <person name="Yang R."/>
            <person name="Briner A.E."/>
            <person name="Felis G.E."/>
            <person name="de Vos W.M."/>
            <person name="Barrangou R."/>
            <person name="Klaenhammer T.R."/>
            <person name="Caufield P.W."/>
            <person name="Cui Y."/>
            <person name="Zhang H."/>
            <person name="O'Toole P.W."/>
        </authorList>
    </citation>
    <scope>NUCLEOTIDE SEQUENCE [LARGE SCALE GENOMIC DNA]</scope>
    <source>
        <strain evidence="8 9">DSM 16982</strain>
    </source>
</reference>
<dbReference type="GO" id="GO:0005886">
    <property type="term" value="C:plasma membrane"/>
    <property type="evidence" value="ECO:0007669"/>
    <property type="project" value="UniProtKB-SubCell"/>
</dbReference>